<accession>A0A2P4QUY6</accession>
<reference evidence="1 2" key="2">
    <citation type="journal article" date="2018" name="New Phytol.">
        <title>High intraspecific genome diversity in the model arbuscular mycorrhizal symbiont Rhizophagus irregularis.</title>
        <authorList>
            <person name="Chen E.C.H."/>
            <person name="Morin E."/>
            <person name="Beaudet D."/>
            <person name="Noel J."/>
            <person name="Yildirir G."/>
            <person name="Ndikumana S."/>
            <person name="Charron P."/>
            <person name="St-Onge C."/>
            <person name="Giorgi J."/>
            <person name="Kruger M."/>
            <person name="Marton T."/>
            <person name="Ropars J."/>
            <person name="Grigoriev I.V."/>
            <person name="Hainaut M."/>
            <person name="Henrissat B."/>
            <person name="Roux C."/>
            <person name="Martin F."/>
            <person name="Corradi N."/>
        </authorList>
    </citation>
    <scope>NUCLEOTIDE SEQUENCE [LARGE SCALE GENOMIC DNA]</scope>
    <source>
        <strain evidence="1 2">DAOM 197198</strain>
    </source>
</reference>
<gene>
    <name evidence="1" type="ORF">GLOIN_2v1763342</name>
</gene>
<reference evidence="1 2" key="1">
    <citation type="journal article" date="2013" name="Proc. Natl. Acad. Sci. U.S.A.">
        <title>Genome of an arbuscular mycorrhizal fungus provides insight into the oldest plant symbiosis.</title>
        <authorList>
            <person name="Tisserant E."/>
            <person name="Malbreil M."/>
            <person name="Kuo A."/>
            <person name="Kohler A."/>
            <person name="Symeonidi A."/>
            <person name="Balestrini R."/>
            <person name="Charron P."/>
            <person name="Duensing N."/>
            <person name="Frei Dit Frey N."/>
            <person name="Gianinazzi-Pearson V."/>
            <person name="Gilbert L.B."/>
            <person name="Handa Y."/>
            <person name="Herr J.R."/>
            <person name="Hijri M."/>
            <person name="Koul R."/>
            <person name="Kawaguchi M."/>
            <person name="Krajinski F."/>
            <person name="Lammers P.J."/>
            <person name="Masclaux F.G."/>
            <person name="Murat C."/>
            <person name="Morin E."/>
            <person name="Ndikumana S."/>
            <person name="Pagni M."/>
            <person name="Petitpierre D."/>
            <person name="Requena N."/>
            <person name="Rosikiewicz P."/>
            <person name="Riley R."/>
            <person name="Saito K."/>
            <person name="San Clemente H."/>
            <person name="Shapiro H."/>
            <person name="van Tuinen D."/>
            <person name="Becard G."/>
            <person name="Bonfante P."/>
            <person name="Paszkowski U."/>
            <person name="Shachar-Hill Y.Y."/>
            <person name="Tuskan G.A."/>
            <person name="Young P.W."/>
            <person name="Sanders I.R."/>
            <person name="Henrissat B."/>
            <person name="Rensing S.A."/>
            <person name="Grigoriev I.V."/>
            <person name="Corradi N."/>
            <person name="Roux C."/>
            <person name="Martin F."/>
        </authorList>
    </citation>
    <scope>NUCLEOTIDE SEQUENCE [LARGE SCALE GENOMIC DNA]</scope>
    <source>
        <strain evidence="1 2">DAOM 197198</strain>
    </source>
</reference>
<evidence type="ECO:0000313" key="2">
    <source>
        <dbReference type="Proteomes" id="UP000018888"/>
    </source>
</evidence>
<proteinExistence type="predicted"/>
<comment type="caution">
    <text evidence="1">The sequence shown here is derived from an EMBL/GenBank/DDBJ whole genome shotgun (WGS) entry which is preliminary data.</text>
</comment>
<keyword evidence="2" id="KW-1185">Reference proteome</keyword>
<sequence length="295" mass="35990">MSILLYGEGCNRNIGKKVESKECLIYIANEAIYVKEEEKDMNYNKDQDFIDILKNSIMETDERDKRKRQAYLINNRMYNNWNDLIEKGSDILLGIDEKVRRCLENFMKNLSNRKRIDEEGWRKKCTQAIWKNELLNSRKIEDLFYFNFKNEFDWVKTLNFISNKNKFTFWQCNDHEDTKERSYRIKNFLKELPTYGCERNKVSLEEILYEAIAKYEEILISDGKKEENMGDVYNRKFDEISKKKEYKNLIEHLWSFCYDKDKYRKRIWVKRCDDVAEIEKDRGLDCKDKRKRKKE</sequence>
<dbReference type="EMBL" id="AUPC02000011">
    <property type="protein sequence ID" value="POG81437.1"/>
    <property type="molecule type" value="Genomic_DNA"/>
</dbReference>
<dbReference type="AlphaFoldDB" id="A0A2P4QUY6"/>
<protein>
    <submittedName>
        <fullName evidence="1">Uncharacterized protein</fullName>
    </submittedName>
</protein>
<name>A0A2P4QUY6_RHIID</name>
<dbReference type="VEuPathDB" id="FungiDB:RhiirFUN_021807"/>
<evidence type="ECO:0000313" key="1">
    <source>
        <dbReference type="EMBL" id="POG81437.1"/>
    </source>
</evidence>
<organism evidence="1 2">
    <name type="scientific">Rhizophagus irregularis (strain DAOM 181602 / DAOM 197198 / MUCL 43194)</name>
    <name type="common">Arbuscular mycorrhizal fungus</name>
    <name type="synonym">Glomus intraradices</name>
    <dbReference type="NCBI Taxonomy" id="747089"/>
    <lineage>
        <taxon>Eukaryota</taxon>
        <taxon>Fungi</taxon>
        <taxon>Fungi incertae sedis</taxon>
        <taxon>Mucoromycota</taxon>
        <taxon>Glomeromycotina</taxon>
        <taxon>Glomeromycetes</taxon>
        <taxon>Glomerales</taxon>
        <taxon>Glomeraceae</taxon>
        <taxon>Rhizophagus</taxon>
    </lineage>
</organism>
<dbReference type="Proteomes" id="UP000018888">
    <property type="component" value="Unassembled WGS sequence"/>
</dbReference>